<keyword evidence="3" id="KW-1185">Reference proteome</keyword>
<sequence length="94" mass="10751">MAYRHVVLFRIYDHVEEHDVAGAIDRLRTLADLPGIVDWRIARSADERKGRVIVEEATFDDVDAFTAFRAHPRHQAVAAEMAAISDWWIGDYDA</sequence>
<dbReference type="Gene3D" id="3.30.70.100">
    <property type="match status" value="1"/>
</dbReference>
<dbReference type="RefSeq" id="WP_311870802.1">
    <property type="nucleotide sequence ID" value="NZ_JAUZVT010000003.1"/>
</dbReference>
<evidence type="ECO:0000313" key="2">
    <source>
        <dbReference type="EMBL" id="MDT3331785.1"/>
    </source>
</evidence>
<dbReference type="InterPro" id="IPR013097">
    <property type="entry name" value="Dabb"/>
</dbReference>
<dbReference type="EMBL" id="JAUZVT010000003">
    <property type="protein sequence ID" value="MDT3331785.1"/>
    <property type="molecule type" value="Genomic_DNA"/>
</dbReference>
<reference evidence="2 3" key="1">
    <citation type="submission" date="2023-08" db="EMBL/GenBank/DDBJ databases">
        <title>Microbacterium aquilitoris sp. nov. and Microbacterium gwkjibeachense sp. nov., isolated from beach.</title>
        <authorList>
            <person name="Lee S.D."/>
            <person name="Yang H."/>
            <person name="Kim I."/>
        </authorList>
    </citation>
    <scope>NUCLEOTIDE SEQUENCE [LARGE SCALE GENOMIC DNA]</scope>
    <source>
        <strain evidence="2 3">KSW-18</strain>
    </source>
</reference>
<dbReference type="InterPro" id="IPR011008">
    <property type="entry name" value="Dimeric_a/b-barrel"/>
</dbReference>
<evidence type="ECO:0000259" key="1">
    <source>
        <dbReference type="PROSITE" id="PS51502"/>
    </source>
</evidence>
<dbReference type="Pfam" id="PF07876">
    <property type="entry name" value="Dabb"/>
    <property type="match status" value="1"/>
</dbReference>
<proteinExistence type="predicted"/>
<organism evidence="2 3">
    <name type="scientific">Microbacterium aquilitoris</name>
    <dbReference type="NCBI Taxonomy" id="3067307"/>
    <lineage>
        <taxon>Bacteria</taxon>
        <taxon>Bacillati</taxon>
        <taxon>Actinomycetota</taxon>
        <taxon>Actinomycetes</taxon>
        <taxon>Micrococcales</taxon>
        <taxon>Microbacteriaceae</taxon>
        <taxon>Microbacterium</taxon>
    </lineage>
</organism>
<evidence type="ECO:0000313" key="3">
    <source>
        <dbReference type="Proteomes" id="UP001262835"/>
    </source>
</evidence>
<feature type="domain" description="Stress-response A/B barrel" evidence="1">
    <location>
        <begin position="3"/>
        <end position="92"/>
    </location>
</feature>
<dbReference type="PROSITE" id="PS51502">
    <property type="entry name" value="S_R_A_B_BARREL"/>
    <property type="match status" value="1"/>
</dbReference>
<dbReference type="Proteomes" id="UP001262835">
    <property type="component" value="Unassembled WGS sequence"/>
</dbReference>
<protein>
    <submittedName>
        <fullName evidence="2">Dabb family protein</fullName>
    </submittedName>
</protein>
<dbReference type="SMART" id="SM00886">
    <property type="entry name" value="Dabb"/>
    <property type="match status" value="1"/>
</dbReference>
<gene>
    <name evidence="2" type="ORF">Q9S78_14025</name>
</gene>
<name>A0ABU3GN16_9MICO</name>
<comment type="caution">
    <text evidence="2">The sequence shown here is derived from an EMBL/GenBank/DDBJ whole genome shotgun (WGS) entry which is preliminary data.</text>
</comment>
<accession>A0ABU3GN16</accession>
<dbReference type="SUPFAM" id="SSF54909">
    <property type="entry name" value="Dimeric alpha+beta barrel"/>
    <property type="match status" value="1"/>
</dbReference>